<feature type="region of interest" description="Disordered" evidence="1">
    <location>
        <begin position="45"/>
        <end position="92"/>
    </location>
</feature>
<gene>
    <name evidence="2" type="ORF">BpHYR1_017026</name>
</gene>
<dbReference type="EMBL" id="REGN01002906">
    <property type="protein sequence ID" value="RNA25546.1"/>
    <property type="molecule type" value="Genomic_DNA"/>
</dbReference>
<keyword evidence="3" id="KW-1185">Reference proteome</keyword>
<protein>
    <submittedName>
        <fullName evidence="2">Uncharacterized protein</fullName>
    </submittedName>
</protein>
<dbReference type="AlphaFoldDB" id="A0A3M7RPR7"/>
<sequence length="115" mass="12582">MNNYFNRPQPIKDQSRRTKLNRHRVLTCRTGIVVRPDQVFQEEGCSDGEVLQAQRGPTKLEAIPEEESSPQREDLSIEGEAESSLCGEDSSSGIASSFVGPLCACKTSPSLQPSS</sequence>
<comment type="caution">
    <text evidence="2">The sequence shown here is derived from an EMBL/GenBank/DDBJ whole genome shotgun (WGS) entry which is preliminary data.</text>
</comment>
<evidence type="ECO:0000313" key="2">
    <source>
        <dbReference type="EMBL" id="RNA25546.1"/>
    </source>
</evidence>
<name>A0A3M7RPR7_BRAPC</name>
<dbReference type="Proteomes" id="UP000276133">
    <property type="component" value="Unassembled WGS sequence"/>
</dbReference>
<reference evidence="2 3" key="1">
    <citation type="journal article" date="2018" name="Sci. Rep.">
        <title>Genomic signatures of local adaptation to the degree of environmental predictability in rotifers.</title>
        <authorList>
            <person name="Franch-Gras L."/>
            <person name="Hahn C."/>
            <person name="Garcia-Roger E.M."/>
            <person name="Carmona M.J."/>
            <person name="Serra M."/>
            <person name="Gomez A."/>
        </authorList>
    </citation>
    <scope>NUCLEOTIDE SEQUENCE [LARGE SCALE GENOMIC DNA]</scope>
    <source>
        <strain evidence="2">HYR1</strain>
    </source>
</reference>
<evidence type="ECO:0000256" key="1">
    <source>
        <dbReference type="SAM" id="MobiDB-lite"/>
    </source>
</evidence>
<proteinExistence type="predicted"/>
<evidence type="ECO:0000313" key="3">
    <source>
        <dbReference type="Proteomes" id="UP000276133"/>
    </source>
</evidence>
<accession>A0A3M7RPR7</accession>
<organism evidence="2 3">
    <name type="scientific">Brachionus plicatilis</name>
    <name type="common">Marine rotifer</name>
    <name type="synonym">Brachionus muelleri</name>
    <dbReference type="NCBI Taxonomy" id="10195"/>
    <lineage>
        <taxon>Eukaryota</taxon>
        <taxon>Metazoa</taxon>
        <taxon>Spiralia</taxon>
        <taxon>Gnathifera</taxon>
        <taxon>Rotifera</taxon>
        <taxon>Eurotatoria</taxon>
        <taxon>Monogononta</taxon>
        <taxon>Pseudotrocha</taxon>
        <taxon>Ploima</taxon>
        <taxon>Brachionidae</taxon>
        <taxon>Brachionus</taxon>
    </lineage>
</organism>